<reference evidence="1 2" key="1">
    <citation type="submission" date="2023-08" db="EMBL/GenBank/DDBJ databases">
        <title>Oxalobacteraceae gen .nov., isolated from river sludge outside the plant.</title>
        <authorList>
            <person name="Zhao S.Y."/>
        </authorList>
    </citation>
    <scope>NUCLEOTIDE SEQUENCE [LARGE SCALE GENOMIC DNA]</scope>
    <source>
        <strain evidence="1 2">R-40</strain>
    </source>
</reference>
<gene>
    <name evidence="1" type="ORF">Q8A64_08390</name>
</gene>
<dbReference type="InterPro" id="IPR006336">
    <property type="entry name" value="GCS2"/>
</dbReference>
<dbReference type="InterPro" id="IPR014746">
    <property type="entry name" value="Gln_synth/guanido_kin_cat_dom"/>
</dbReference>
<dbReference type="PANTHER" id="PTHR36510:SF1">
    <property type="entry name" value="GLUTAMATE--CYSTEINE LIGASE 2-RELATED"/>
    <property type="match status" value="1"/>
</dbReference>
<dbReference type="EMBL" id="JAUYVH010000003">
    <property type="protein sequence ID" value="MDQ9170428.1"/>
    <property type="molecule type" value="Genomic_DNA"/>
</dbReference>
<sequence length="417" mass="46926">MTTRPPESLPAFSACGIELEYMIVDRQDLSILPIADQILRGEDEEQVNDVARGLMGWSNELVRHLLELKNRQPVASLDKLPAAFQNEIRFLNHLLGFYGAMLMPSAMHPWMDPGRETHLWPHENAELYAAYARIFQCNTHGWSNLQSMHINLPFANDEEFARLHAAVRLLLPILPALAASSPIADGKATGFADFRMETYRSNADKIPSIAGLVVPENVSSRAEYEALILHPMYRDIAPFDPQGILQHEWLNSRGAIARFDRNTIEIRVIDVQECPQADLAIAAAAIANVRMLYDAGRTELAAQQALPTERLAAILLACIRNADQAVIDDEDYLRALGLRPGRYTATEVWRQLLIRTQQSSHRLDAPWMESLQAIMAHGPLARRILHAVDNNYSPANVNWVYRQLCQCLQSGHMFLPS</sequence>
<dbReference type="Proteomes" id="UP001225596">
    <property type="component" value="Unassembled WGS sequence"/>
</dbReference>
<keyword evidence="2" id="KW-1185">Reference proteome</keyword>
<protein>
    <submittedName>
        <fullName evidence="1">Glutamate-cysteine ligase family protein</fullName>
    </submittedName>
</protein>
<dbReference type="Gene3D" id="3.30.590.20">
    <property type="match status" value="1"/>
</dbReference>
<dbReference type="SUPFAM" id="SSF55931">
    <property type="entry name" value="Glutamine synthetase/guanido kinase"/>
    <property type="match status" value="1"/>
</dbReference>
<evidence type="ECO:0000313" key="2">
    <source>
        <dbReference type="Proteomes" id="UP001225596"/>
    </source>
</evidence>
<evidence type="ECO:0000313" key="1">
    <source>
        <dbReference type="EMBL" id="MDQ9170428.1"/>
    </source>
</evidence>
<keyword evidence="1" id="KW-0436">Ligase</keyword>
<dbReference type="RefSeq" id="WP_338436349.1">
    <property type="nucleotide sequence ID" value="NZ_JAUYVH010000003.1"/>
</dbReference>
<comment type="caution">
    <text evidence="1">The sequence shown here is derived from an EMBL/GenBank/DDBJ whole genome shotgun (WGS) entry which is preliminary data.</text>
</comment>
<dbReference type="InterPro" id="IPR050141">
    <property type="entry name" value="GCL_type2/YbdK_subfam"/>
</dbReference>
<accession>A0ABU1BN53</accession>
<dbReference type="PANTHER" id="PTHR36510">
    <property type="entry name" value="GLUTAMATE--CYSTEINE LIGASE 2-RELATED"/>
    <property type="match status" value="1"/>
</dbReference>
<organism evidence="1 2">
    <name type="scientific">Keguizhuia sedimenti</name>
    <dbReference type="NCBI Taxonomy" id="3064264"/>
    <lineage>
        <taxon>Bacteria</taxon>
        <taxon>Pseudomonadati</taxon>
        <taxon>Pseudomonadota</taxon>
        <taxon>Betaproteobacteria</taxon>
        <taxon>Burkholderiales</taxon>
        <taxon>Oxalobacteraceae</taxon>
        <taxon>Keguizhuia</taxon>
    </lineage>
</organism>
<name>A0ABU1BN53_9BURK</name>
<dbReference type="GO" id="GO:0016874">
    <property type="term" value="F:ligase activity"/>
    <property type="evidence" value="ECO:0007669"/>
    <property type="project" value="UniProtKB-KW"/>
</dbReference>
<dbReference type="Pfam" id="PF04107">
    <property type="entry name" value="GCS2"/>
    <property type="match status" value="1"/>
</dbReference>
<proteinExistence type="predicted"/>